<evidence type="ECO:0000313" key="4">
    <source>
        <dbReference type="Proteomes" id="UP000813461"/>
    </source>
</evidence>
<dbReference type="InterPro" id="IPR036610">
    <property type="entry name" value="PEBP-like_sf"/>
</dbReference>
<evidence type="ECO:0008006" key="5">
    <source>
        <dbReference type="Google" id="ProtNLM"/>
    </source>
</evidence>
<dbReference type="Proteomes" id="UP000813461">
    <property type="component" value="Unassembled WGS sequence"/>
</dbReference>
<evidence type="ECO:0000256" key="2">
    <source>
        <dbReference type="SAM" id="SignalP"/>
    </source>
</evidence>
<dbReference type="EMBL" id="JAGMVJ010000001">
    <property type="protein sequence ID" value="KAH7095198.1"/>
    <property type="molecule type" value="Genomic_DNA"/>
</dbReference>
<feature type="chain" id="PRO_5035482659" description="PEBP-like protein" evidence="2">
    <location>
        <begin position="20"/>
        <end position="293"/>
    </location>
</feature>
<keyword evidence="4" id="KW-1185">Reference proteome</keyword>
<proteinExistence type="predicted"/>
<gene>
    <name evidence="3" type="ORF">FB567DRAFT_22452</name>
</gene>
<evidence type="ECO:0000256" key="1">
    <source>
        <dbReference type="SAM" id="Phobius"/>
    </source>
</evidence>
<comment type="caution">
    <text evidence="3">The sequence shown here is derived from an EMBL/GenBank/DDBJ whole genome shotgun (WGS) entry which is preliminary data.</text>
</comment>
<keyword evidence="1" id="KW-1133">Transmembrane helix</keyword>
<name>A0A8K0W4S7_9PLEO</name>
<dbReference type="Pfam" id="PF01161">
    <property type="entry name" value="PBP"/>
    <property type="match status" value="1"/>
</dbReference>
<dbReference type="AlphaFoldDB" id="A0A8K0W4S7"/>
<feature type="signal peptide" evidence="2">
    <location>
        <begin position="1"/>
        <end position="19"/>
    </location>
</feature>
<dbReference type="SUPFAM" id="SSF49777">
    <property type="entry name" value="PEBP-like"/>
    <property type="match status" value="1"/>
</dbReference>
<accession>A0A8K0W4S7</accession>
<feature type="transmembrane region" description="Helical" evidence="1">
    <location>
        <begin position="274"/>
        <end position="292"/>
    </location>
</feature>
<sequence length="293" mass="31235">MLSVRSLAIGSLLVGAAFTQSVSNEIPIGQRLSIVYGDGARTVHAPGALMHPGRKSYSCHSVGYELMLEDMESSPNISTPSWPSSGGSGVLIMLDLDAPFENTRVSSLHWLVTGVTLTNEAMSPSVANLVELNKPSPQVPYEKPEPPIVSRSSAITHILLFLSNKYQGDVAHTYAFYLFAPTPPSFSIPASYGNLAERRTPFDLTQFLRDCGLEEQSVIARNHFRVRNLAGTPTGAFPPPRVSETAAQLSSAVAPSQTSVVFQGGSVKLIAEPIALVGMITALLSASTALILK</sequence>
<reference evidence="3" key="1">
    <citation type="journal article" date="2021" name="Nat. Commun.">
        <title>Genetic determinants of endophytism in the Arabidopsis root mycobiome.</title>
        <authorList>
            <person name="Mesny F."/>
            <person name="Miyauchi S."/>
            <person name="Thiergart T."/>
            <person name="Pickel B."/>
            <person name="Atanasova L."/>
            <person name="Karlsson M."/>
            <person name="Huettel B."/>
            <person name="Barry K.W."/>
            <person name="Haridas S."/>
            <person name="Chen C."/>
            <person name="Bauer D."/>
            <person name="Andreopoulos W."/>
            <person name="Pangilinan J."/>
            <person name="LaButti K."/>
            <person name="Riley R."/>
            <person name="Lipzen A."/>
            <person name="Clum A."/>
            <person name="Drula E."/>
            <person name="Henrissat B."/>
            <person name="Kohler A."/>
            <person name="Grigoriev I.V."/>
            <person name="Martin F.M."/>
            <person name="Hacquard S."/>
        </authorList>
    </citation>
    <scope>NUCLEOTIDE SEQUENCE</scope>
    <source>
        <strain evidence="3">MPI-SDFR-AT-0120</strain>
    </source>
</reference>
<dbReference type="Gene3D" id="3.90.280.10">
    <property type="entry name" value="PEBP-like"/>
    <property type="match status" value="1"/>
</dbReference>
<keyword evidence="2" id="KW-0732">Signal</keyword>
<dbReference type="OrthoDB" id="2506647at2759"/>
<organism evidence="3 4">
    <name type="scientific">Paraphoma chrysanthemicola</name>
    <dbReference type="NCBI Taxonomy" id="798071"/>
    <lineage>
        <taxon>Eukaryota</taxon>
        <taxon>Fungi</taxon>
        <taxon>Dikarya</taxon>
        <taxon>Ascomycota</taxon>
        <taxon>Pezizomycotina</taxon>
        <taxon>Dothideomycetes</taxon>
        <taxon>Pleosporomycetidae</taxon>
        <taxon>Pleosporales</taxon>
        <taxon>Pleosporineae</taxon>
        <taxon>Phaeosphaeriaceae</taxon>
        <taxon>Paraphoma</taxon>
    </lineage>
</organism>
<keyword evidence="1" id="KW-0472">Membrane</keyword>
<protein>
    <recommendedName>
        <fullName evidence="5">PEBP-like protein</fullName>
    </recommendedName>
</protein>
<dbReference type="InterPro" id="IPR008914">
    <property type="entry name" value="PEBP"/>
</dbReference>
<keyword evidence="1" id="KW-0812">Transmembrane</keyword>
<evidence type="ECO:0000313" key="3">
    <source>
        <dbReference type="EMBL" id="KAH7095198.1"/>
    </source>
</evidence>